<keyword evidence="2" id="KW-0472">Membrane</keyword>
<evidence type="ECO:0000256" key="2">
    <source>
        <dbReference type="SAM" id="Phobius"/>
    </source>
</evidence>
<evidence type="ECO:0000313" key="4">
    <source>
        <dbReference type="EMBL" id="MCU9849446.1"/>
    </source>
</evidence>
<evidence type="ECO:0000256" key="1">
    <source>
        <dbReference type="PROSITE-ProRule" id="PRU00339"/>
    </source>
</evidence>
<keyword evidence="5" id="KW-1185">Reference proteome</keyword>
<dbReference type="Proteomes" id="UP001209535">
    <property type="component" value="Unassembled WGS sequence"/>
</dbReference>
<dbReference type="InterPro" id="IPR050768">
    <property type="entry name" value="UPF0353/GerABKA_families"/>
</dbReference>
<dbReference type="InterPro" id="IPR002035">
    <property type="entry name" value="VWF_A"/>
</dbReference>
<dbReference type="SUPFAM" id="SSF48452">
    <property type="entry name" value="TPR-like"/>
    <property type="match status" value="1"/>
</dbReference>
<dbReference type="Gene3D" id="1.25.40.10">
    <property type="entry name" value="Tetratricopeptide repeat domain"/>
    <property type="match status" value="1"/>
</dbReference>
<dbReference type="InterPro" id="IPR019734">
    <property type="entry name" value="TPR_rpt"/>
</dbReference>
<gene>
    <name evidence="4" type="ORF">OEZ60_15705</name>
</gene>
<dbReference type="InterPro" id="IPR036465">
    <property type="entry name" value="vWFA_dom_sf"/>
</dbReference>
<name>A0ABT2X671_9RHOB</name>
<evidence type="ECO:0000313" key="5">
    <source>
        <dbReference type="Proteomes" id="UP001209535"/>
    </source>
</evidence>
<protein>
    <submittedName>
        <fullName evidence="4">VWA domain-containing protein</fullName>
    </submittedName>
</protein>
<sequence>MTGFDLALEAFHFLRPLWLLALLPIAALWWSVRRGATRRPPVRTGIAPHLGAALTVGGDSRLRILPIDGAALAMALLCLGAAGPTWSRQPDPFVAQSAALVVALKVTPSMEAADIAPSRLERAKQKIRDLLDLRSGARTALVAYAGSAHGVVPMTEDPGVMLPYLEGLAPEVMPEEGNRAASALTLAQGLLAGEEGPGAVLFVADALDPADAASLEAAGSAIMLAMLPAGQGDAGFDRLSAVPVLPVTPDQADVVRIDRMLDAAQARAALENSELPWRDRGAWLAWPAALLTLLWFRRGWTMRWVVLAALALCLPAHRAQADGIANWFFTPDQQGRLAFERNDFSAAAEAFIDPLWRGYALYRSGQYEAAVEVLARVETADAAFIKGMAHMKSRGYRDGVRAFETALARDPDHAAAAENLAVAKEIVDYVERVREQSDTGEEQGIGADEVVFDNESGRGAETEIEATEEGPGEGMLTAEAWMNTVDTRTGDFLRSRFLLESLAATGEAQGEAPE</sequence>
<dbReference type="InterPro" id="IPR011990">
    <property type="entry name" value="TPR-like_helical_dom_sf"/>
</dbReference>
<feature type="transmembrane region" description="Helical" evidence="2">
    <location>
        <begin position="69"/>
        <end position="87"/>
    </location>
</feature>
<keyword evidence="2" id="KW-0812">Transmembrane</keyword>
<keyword evidence="1" id="KW-0802">TPR repeat</keyword>
<reference evidence="4 5" key="1">
    <citation type="submission" date="2022-10" db="EMBL/GenBank/DDBJ databases">
        <title>Defluviimonas sp. nov., isolated from ocean surface sediments.</title>
        <authorList>
            <person name="He W."/>
            <person name="Wang L."/>
            <person name="Zhang D.-F."/>
        </authorList>
    </citation>
    <scope>NUCLEOTIDE SEQUENCE [LARGE SCALE GENOMIC DNA]</scope>
    <source>
        <strain evidence="4 5">WL0024</strain>
    </source>
</reference>
<feature type="domain" description="VWFA" evidence="3">
    <location>
        <begin position="101"/>
        <end position="205"/>
    </location>
</feature>
<proteinExistence type="predicted"/>
<keyword evidence="2" id="KW-1133">Transmembrane helix</keyword>
<dbReference type="Pfam" id="PF13519">
    <property type="entry name" value="VWA_2"/>
    <property type="match status" value="1"/>
</dbReference>
<feature type="repeat" description="TPR" evidence="1">
    <location>
        <begin position="380"/>
        <end position="413"/>
    </location>
</feature>
<dbReference type="PANTHER" id="PTHR22550:SF14">
    <property type="entry name" value="VWFA DOMAIN-CONTAINING PROTEIN"/>
    <property type="match status" value="1"/>
</dbReference>
<dbReference type="RefSeq" id="WP_263338169.1">
    <property type="nucleotide sequence ID" value="NZ_JAOVQO010000015.1"/>
</dbReference>
<dbReference type="PROSITE" id="PS50005">
    <property type="entry name" value="TPR"/>
    <property type="match status" value="1"/>
</dbReference>
<dbReference type="EMBL" id="JAOVQO010000015">
    <property type="protein sequence ID" value="MCU9849446.1"/>
    <property type="molecule type" value="Genomic_DNA"/>
</dbReference>
<organism evidence="4 5">
    <name type="scientific">Albidovulum salinarum</name>
    <dbReference type="NCBI Taxonomy" id="2984153"/>
    <lineage>
        <taxon>Bacteria</taxon>
        <taxon>Pseudomonadati</taxon>
        <taxon>Pseudomonadota</taxon>
        <taxon>Alphaproteobacteria</taxon>
        <taxon>Rhodobacterales</taxon>
        <taxon>Paracoccaceae</taxon>
        <taxon>Albidovulum</taxon>
    </lineage>
</organism>
<dbReference type="Gene3D" id="3.40.50.410">
    <property type="entry name" value="von Willebrand factor, type A domain"/>
    <property type="match status" value="1"/>
</dbReference>
<dbReference type="SUPFAM" id="SSF53300">
    <property type="entry name" value="vWA-like"/>
    <property type="match status" value="1"/>
</dbReference>
<dbReference type="PANTHER" id="PTHR22550">
    <property type="entry name" value="SPORE GERMINATION PROTEIN"/>
    <property type="match status" value="1"/>
</dbReference>
<feature type="transmembrane region" description="Helical" evidence="2">
    <location>
        <begin position="12"/>
        <end position="32"/>
    </location>
</feature>
<evidence type="ECO:0000259" key="3">
    <source>
        <dbReference type="Pfam" id="PF13519"/>
    </source>
</evidence>
<comment type="caution">
    <text evidence="4">The sequence shown here is derived from an EMBL/GenBank/DDBJ whole genome shotgun (WGS) entry which is preliminary data.</text>
</comment>
<accession>A0ABT2X671</accession>